<proteinExistence type="predicted"/>
<dbReference type="AlphaFoldDB" id="A0A238LAL4"/>
<keyword evidence="2" id="KW-1185">Reference proteome</keyword>
<dbReference type="EMBL" id="FXZK01000001">
    <property type="protein sequence ID" value="SMY06651.1"/>
    <property type="molecule type" value="Genomic_DNA"/>
</dbReference>
<dbReference type="Gene3D" id="2.30.30.350">
    <property type="entry name" value="mobile metagenome of vibrio cholerae. Integron cassette protein vch_cass4"/>
    <property type="match status" value="1"/>
</dbReference>
<dbReference type="RefSeq" id="WP_093990803.1">
    <property type="nucleotide sequence ID" value="NZ_FXZK01000001.1"/>
</dbReference>
<evidence type="ECO:0000313" key="2">
    <source>
        <dbReference type="Proteomes" id="UP000201613"/>
    </source>
</evidence>
<name>A0A238LAL4_9RHOB</name>
<protein>
    <submittedName>
        <fullName evidence="1">Uncharacterized protein</fullName>
    </submittedName>
</protein>
<gene>
    <name evidence="1" type="ORF">LOM8899_00779</name>
</gene>
<dbReference type="Proteomes" id="UP000201613">
    <property type="component" value="Unassembled WGS sequence"/>
</dbReference>
<reference evidence="1 2" key="1">
    <citation type="submission" date="2017-05" db="EMBL/GenBank/DDBJ databases">
        <authorList>
            <person name="Song R."/>
            <person name="Chenine A.L."/>
            <person name="Ruprecht R.M."/>
        </authorList>
    </citation>
    <scope>NUCLEOTIDE SEQUENCE [LARGE SCALE GENOMIC DNA]</scope>
    <source>
        <strain evidence="1 2">CECT 8899</strain>
    </source>
</reference>
<evidence type="ECO:0000313" key="1">
    <source>
        <dbReference type="EMBL" id="SMY06651.1"/>
    </source>
</evidence>
<sequence length="152" mass="16899">MSHDFAGVHPQVDALVNLYGLPARPARQFVRGLSGRLDFAGLSFGTRYRVTKDLFANIGGRLSKGEKVHFLGCYVFPHKNGLRLYVERANGEQVKLEFDCSAAHEPGVVARVHNGLDYFAPIVFDMSKRTRKLLAARAVLLHLKKKEPDHGG</sequence>
<organism evidence="1 2">
    <name type="scientific">Flavimaricola marinus</name>
    <dbReference type="NCBI Taxonomy" id="1819565"/>
    <lineage>
        <taxon>Bacteria</taxon>
        <taxon>Pseudomonadati</taxon>
        <taxon>Pseudomonadota</taxon>
        <taxon>Alphaproteobacteria</taxon>
        <taxon>Rhodobacterales</taxon>
        <taxon>Paracoccaceae</taxon>
        <taxon>Flavimaricola</taxon>
    </lineage>
</organism>
<accession>A0A238LAL4</accession>